<evidence type="ECO:0000256" key="8">
    <source>
        <dbReference type="ARBA" id="ARBA00023136"/>
    </source>
</evidence>
<comment type="subcellular location">
    <subcellularLocation>
        <location evidence="1 9">Cell membrane</location>
        <topology evidence="1 9">Multi-pass membrane protein</topology>
    </subcellularLocation>
</comment>
<organism evidence="10 11">
    <name type="scientific">Polycladomyces zharkentensis</name>
    <dbReference type="NCBI Taxonomy" id="2807616"/>
    <lineage>
        <taxon>Bacteria</taxon>
        <taxon>Bacillati</taxon>
        <taxon>Bacillota</taxon>
        <taxon>Bacilli</taxon>
        <taxon>Bacillales</taxon>
        <taxon>Thermoactinomycetaceae</taxon>
        <taxon>Polycladomyces</taxon>
    </lineage>
</organism>
<dbReference type="InterPro" id="IPR004485">
    <property type="entry name" value="Cobalamin_biosynth_CobD/CbiB"/>
</dbReference>
<evidence type="ECO:0000256" key="2">
    <source>
        <dbReference type="ARBA" id="ARBA00004953"/>
    </source>
</evidence>
<feature type="transmembrane region" description="Helical" evidence="9">
    <location>
        <begin position="61"/>
        <end position="85"/>
    </location>
</feature>
<dbReference type="NCBIfam" id="TIGR00380">
    <property type="entry name" value="cobal_cbiB"/>
    <property type="match status" value="1"/>
</dbReference>
<keyword evidence="8 9" id="KW-0472">Membrane</keyword>
<gene>
    <name evidence="9 10" type="primary">cobD</name>
    <name evidence="10" type="ORF">JQC72_05265</name>
</gene>
<reference evidence="10" key="1">
    <citation type="journal article" date="2024" name="Int. J. Syst. Evol. Microbiol.">
        <title>Polycladomyces zharkentensis sp. nov., a novel thermophilic cellulose- and starch-degrading member of the Bacillota from a geothermal aquifer in Kazakhstan.</title>
        <authorList>
            <person name="Mashzhan A."/>
            <person name="Kistaubayeva A."/>
            <person name="Javier-Lopez R."/>
            <person name="Bissenova U."/>
            <person name="Bissenbay A."/>
            <person name="Birkeland N.K."/>
        </authorList>
    </citation>
    <scope>NUCLEOTIDE SEQUENCE</scope>
    <source>
        <strain evidence="10">ZKZ2T</strain>
    </source>
</reference>
<dbReference type="Pfam" id="PF03186">
    <property type="entry name" value="CobD_Cbib"/>
    <property type="match status" value="1"/>
</dbReference>
<keyword evidence="6 9" id="KW-0812">Transmembrane</keyword>
<dbReference type="PANTHER" id="PTHR34308:SF1">
    <property type="entry name" value="COBALAMIN BIOSYNTHESIS PROTEIN CBIB"/>
    <property type="match status" value="1"/>
</dbReference>
<evidence type="ECO:0000256" key="6">
    <source>
        <dbReference type="ARBA" id="ARBA00022692"/>
    </source>
</evidence>
<evidence type="ECO:0000313" key="10">
    <source>
        <dbReference type="EMBL" id="MBN2908933.1"/>
    </source>
</evidence>
<dbReference type="PANTHER" id="PTHR34308">
    <property type="entry name" value="COBALAMIN BIOSYNTHESIS PROTEIN CBIB"/>
    <property type="match status" value="1"/>
</dbReference>
<evidence type="ECO:0000256" key="7">
    <source>
        <dbReference type="ARBA" id="ARBA00022989"/>
    </source>
</evidence>
<proteinExistence type="inferred from homology"/>
<comment type="caution">
    <text evidence="9">Lacks conserved residue(s) required for the propagation of feature annotation.</text>
</comment>
<evidence type="ECO:0000256" key="9">
    <source>
        <dbReference type="HAMAP-Rule" id="MF_00024"/>
    </source>
</evidence>
<evidence type="ECO:0000256" key="1">
    <source>
        <dbReference type="ARBA" id="ARBA00004651"/>
    </source>
</evidence>
<dbReference type="RefSeq" id="WP_205493488.1">
    <property type="nucleotide sequence ID" value="NZ_JAFHAP010000005.1"/>
</dbReference>
<sequence length="329" mass="36290">MMTAWMLLVAYILDRLVGDPRWLPHPVVGMGKAITATEKMLRRIMGRWKEKGKLTPIRTRLLGTVLPVVVAGGAFAVTWLLVISADAVHPWLGWGVETVLVAITIATKGLADAGRAIWSPLVKGDLREARRALSMVVGRDTERLDETEIVRGGVETIAENIVDAVTAPLFFAAIGGAPLAMAYRAVNTLDAMVGYRDERYLHLGWASARLDDLANWLPARLTVWPMLAAMWVLRLDGRNAWQIIKRDAHRHPSPNSGIPEAAMAGGLHIRLGGTNWYRGVPSHRAYLGDPTEALHPRHICQSIRVLYWTTGLFVWMLAVVIIGIDVATK</sequence>
<protein>
    <recommendedName>
        <fullName evidence="9">Cobalamin biosynthesis protein CobD</fullName>
    </recommendedName>
</protein>
<evidence type="ECO:0000313" key="11">
    <source>
        <dbReference type="Proteomes" id="UP001177120"/>
    </source>
</evidence>
<keyword evidence="11" id="KW-1185">Reference proteome</keyword>
<comment type="similarity">
    <text evidence="3 9">Belongs to the CobD/CbiB family.</text>
</comment>
<comment type="caution">
    <text evidence="10">The sequence shown here is derived from an EMBL/GenBank/DDBJ whole genome shotgun (WGS) entry which is preliminary data.</text>
</comment>
<comment type="function">
    <text evidence="9">Converts cobyric acid to cobinamide by the addition of aminopropanol on the F carboxylic group.</text>
</comment>
<feature type="transmembrane region" description="Helical" evidence="9">
    <location>
        <begin position="305"/>
        <end position="324"/>
    </location>
</feature>
<keyword evidence="4 9" id="KW-1003">Cell membrane</keyword>
<dbReference type="HAMAP" id="MF_00024">
    <property type="entry name" value="CobD_CbiB"/>
    <property type="match status" value="1"/>
</dbReference>
<dbReference type="Proteomes" id="UP001177120">
    <property type="component" value="Unassembled WGS sequence"/>
</dbReference>
<accession>A0ABS2WHH1</accession>
<keyword evidence="5 9" id="KW-0169">Cobalamin biosynthesis</keyword>
<dbReference type="EMBL" id="JAFHAP010000005">
    <property type="protein sequence ID" value="MBN2908933.1"/>
    <property type="molecule type" value="Genomic_DNA"/>
</dbReference>
<evidence type="ECO:0000256" key="4">
    <source>
        <dbReference type="ARBA" id="ARBA00022475"/>
    </source>
</evidence>
<comment type="pathway">
    <text evidence="2 9">Cofactor biosynthesis; adenosylcobalamin biosynthesis.</text>
</comment>
<keyword evidence="7 9" id="KW-1133">Transmembrane helix</keyword>
<evidence type="ECO:0000256" key="5">
    <source>
        <dbReference type="ARBA" id="ARBA00022573"/>
    </source>
</evidence>
<name>A0ABS2WHH1_9BACL</name>
<evidence type="ECO:0000256" key="3">
    <source>
        <dbReference type="ARBA" id="ARBA00006263"/>
    </source>
</evidence>